<proteinExistence type="predicted"/>
<dbReference type="OrthoDB" id="2576311at2759"/>
<evidence type="ECO:0000313" key="1">
    <source>
        <dbReference type="EMBL" id="KAF9506538.1"/>
    </source>
</evidence>
<keyword evidence="2" id="KW-1185">Reference proteome</keyword>
<accession>A0A9P6AIQ2</accession>
<evidence type="ECO:0000313" key="2">
    <source>
        <dbReference type="Proteomes" id="UP000886523"/>
    </source>
</evidence>
<comment type="caution">
    <text evidence="1">The sequence shown here is derived from an EMBL/GenBank/DDBJ whole genome shotgun (WGS) entry which is preliminary data.</text>
</comment>
<sequence length="73" mass="8111">MFPLVFLAQTSDVTCWPEYDWAKNSRGQTPCTVAAILEAVAACNPKGILISSLSFQSYTMESFRVYNPSACPW</sequence>
<protein>
    <submittedName>
        <fullName evidence="1">Uncharacterized protein</fullName>
    </submittedName>
</protein>
<organism evidence="1 2">
    <name type="scientific">Hydnum rufescens UP504</name>
    <dbReference type="NCBI Taxonomy" id="1448309"/>
    <lineage>
        <taxon>Eukaryota</taxon>
        <taxon>Fungi</taxon>
        <taxon>Dikarya</taxon>
        <taxon>Basidiomycota</taxon>
        <taxon>Agaricomycotina</taxon>
        <taxon>Agaricomycetes</taxon>
        <taxon>Cantharellales</taxon>
        <taxon>Hydnaceae</taxon>
        <taxon>Hydnum</taxon>
    </lineage>
</organism>
<dbReference type="EMBL" id="MU129107">
    <property type="protein sequence ID" value="KAF9506538.1"/>
    <property type="molecule type" value="Genomic_DNA"/>
</dbReference>
<gene>
    <name evidence="1" type="ORF">BS47DRAFT_1352617</name>
</gene>
<reference evidence="1" key="1">
    <citation type="journal article" date="2020" name="Nat. Commun.">
        <title>Large-scale genome sequencing of mycorrhizal fungi provides insights into the early evolution of symbiotic traits.</title>
        <authorList>
            <person name="Miyauchi S."/>
            <person name="Kiss E."/>
            <person name="Kuo A."/>
            <person name="Drula E."/>
            <person name="Kohler A."/>
            <person name="Sanchez-Garcia M."/>
            <person name="Morin E."/>
            <person name="Andreopoulos B."/>
            <person name="Barry K.W."/>
            <person name="Bonito G."/>
            <person name="Buee M."/>
            <person name="Carver A."/>
            <person name="Chen C."/>
            <person name="Cichocki N."/>
            <person name="Clum A."/>
            <person name="Culley D."/>
            <person name="Crous P.W."/>
            <person name="Fauchery L."/>
            <person name="Girlanda M."/>
            <person name="Hayes R.D."/>
            <person name="Keri Z."/>
            <person name="LaButti K."/>
            <person name="Lipzen A."/>
            <person name="Lombard V."/>
            <person name="Magnuson J."/>
            <person name="Maillard F."/>
            <person name="Murat C."/>
            <person name="Nolan M."/>
            <person name="Ohm R.A."/>
            <person name="Pangilinan J."/>
            <person name="Pereira M.F."/>
            <person name="Perotto S."/>
            <person name="Peter M."/>
            <person name="Pfister S."/>
            <person name="Riley R."/>
            <person name="Sitrit Y."/>
            <person name="Stielow J.B."/>
            <person name="Szollosi G."/>
            <person name="Zifcakova L."/>
            <person name="Stursova M."/>
            <person name="Spatafora J.W."/>
            <person name="Tedersoo L."/>
            <person name="Vaario L.M."/>
            <person name="Yamada A."/>
            <person name="Yan M."/>
            <person name="Wang P."/>
            <person name="Xu J."/>
            <person name="Bruns T."/>
            <person name="Baldrian P."/>
            <person name="Vilgalys R."/>
            <person name="Dunand C."/>
            <person name="Henrissat B."/>
            <person name="Grigoriev I.V."/>
            <person name="Hibbett D."/>
            <person name="Nagy L.G."/>
            <person name="Martin F.M."/>
        </authorList>
    </citation>
    <scope>NUCLEOTIDE SEQUENCE</scope>
    <source>
        <strain evidence="1">UP504</strain>
    </source>
</reference>
<dbReference type="Proteomes" id="UP000886523">
    <property type="component" value="Unassembled WGS sequence"/>
</dbReference>
<name>A0A9P6AIQ2_9AGAM</name>
<dbReference type="AlphaFoldDB" id="A0A9P6AIQ2"/>